<dbReference type="InterPro" id="IPR003439">
    <property type="entry name" value="ABC_transporter-like_ATP-bd"/>
</dbReference>
<dbReference type="EMBL" id="JBANEI010000008">
    <property type="protein sequence ID" value="MEI2682649.1"/>
    <property type="molecule type" value="Genomic_DNA"/>
</dbReference>
<sequence>MTSNVFSANNLSFSYIDDNPVLKKLSFKIGSGQLLGLLGENGSGKSTLFNIIKGVHTDYEGTICRNFSPSELIALPQTINLSGTLKNYEVFDLICCFNNLKASQAKGILKSRWSEKFFHRFEKIKLKRTYAVSYGEKRWLLITLMLGLCDRAKFIILDEPTVGIDIQYRMLIWELIDKVVKEGRTVFFSTHIFDELARREVPFLMLSQAGIKLHSNIHAFMIAEHAQTPEQAFISAIMPRRVND</sequence>
<feature type="domain" description="ABC transporter" evidence="5">
    <location>
        <begin position="6"/>
        <end position="233"/>
    </location>
</feature>
<keyword evidence="2" id="KW-0813">Transport</keyword>
<keyword evidence="7" id="KW-1185">Reference proteome</keyword>
<dbReference type="SMART" id="SM00382">
    <property type="entry name" value="AAA"/>
    <property type="match status" value="1"/>
</dbReference>
<protein>
    <submittedName>
        <fullName evidence="6">ATP-binding cassette domain-containing protein</fullName>
    </submittedName>
</protein>
<dbReference type="InterPro" id="IPR003593">
    <property type="entry name" value="AAA+_ATPase"/>
</dbReference>
<evidence type="ECO:0000313" key="6">
    <source>
        <dbReference type="EMBL" id="MEI2682649.1"/>
    </source>
</evidence>
<accession>A0ABU8DGL7</accession>
<evidence type="ECO:0000259" key="5">
    <source>
        <dbReference type="PROSITE" id="PS50893"/>
    </source>
</evidence>
<dbReference type="InterPro" id="IPR051782">
    <property type="entry name" value="ABC_Transporter_VariousFunc"/>
</dbReference>
<organism evidence="6 7">
    <name type="scientific">Erwinia aphidicola</name>
    <dbReference type="NCBI Taxonomy" id="68334"/>
    <lineage>
        <taxon>Bacteria</taxon>
        <taxon>Pseudomonadati</taxon>
        <taxon>Pseudomonadota</taxon>
        <taxon>Gammaproteobacteria</taxon>
        <taxon>Enterobacterales</taxon>
        <taxon>Erwiniaceae</taxon>
        <taxon>Erwinia</taxon>
    </lineage>
</organism>
<dbReference type="InterPro" id="IPR027417">
    <property type="entry name" value="P-loop_NTPase"/>
</dbReference>
<dbReference type="GO" id="GO:0005524">
    <property type="term" value="F:ATP binding"/>
    <property type="evidence" value="ECO:0007669"/>
    <property type="project" value="UniProtKB-KW"/>
</dbReference>
<dbReference type="PANTHER" id="PTHR42939">
    <property type="entry name" value="ABC TRANSPORTER ATP-BINDING PROTEIN ALBC-RELATED"/>
    <property type="match status" value="1"/>
</dbReference>
<keyword evidence="4 6" id="KW-0067">ATP-binding</keyword>
<keyword evidence="3" id="KW-0547">Nucleotide-binding</keyword>
<evidence type="ECO:0000256" key="2">
    <source>
        <dbReference type="ARBA" id="ARBA00022448"/>
    </source>
</evidence>
<dbReference type="PANTHER" id="PTHR42939:SF1">
    <property type="entry name" value="ABC TRANSPORTER ATP-BINDING PROTEIN ALBC-RELATED"/>
    <property type="match status" value="1"/>
</dbReference>
<evidence type="ECO:0000256" key="4">
    <source>
        <dbReference type="ARBA" id="ARBA00022840"/>
    </source>
</evidence>
<proteinExistence type="inferred from homology"/>
<comment type="similarity">
    <text evidence="1">Belongs to the ABC transporter superfamily. Drug exporter-2 (TC 3.A.1.117) family.</text>
</comment>
<dbReference type="SUPFAM" id="SSF52540">
    <property type="entry name" value="P-loop containing nucleoside triphosphate hydrolases"/>
    <property type="match status" value="1"/>
</dbReference>
<gene>
    <name evidence="6" type="ORF">V8N49_13415</name>
</gene>
<dbReference type="Pfam" id="PF00005">
    <property type="entry name" value="ABC_tran"/>
    <property type="match status" value="1"/>
</dbReference>
<evidence type="ECO:0000256" key="1">
    <source>
        <dbReference type="ARBA" id="ARBA00006526"/>
    </source>
</evidence>
<dbReference type="Proteomes" id="UP001306592">
    <property type="component" value="Unassembled WGS sequence"/>
</dbReference>
<reference evidence="6 7" key="1">
    <citation type="submission" date="2024-02" db="EMBL/GenBank/DDBJ databases">
        <title>First report Erwinia aphidicola in onion in Chile.</title>
        <authorList>
            <person name="Valenzuela M."/>
            <person name="Pena M."/>
            <person name="Dutta B."/>
        </authorList>
    </citation>
    <scope>NUCLEOTIDE SEQUENCE [LARGE SCALE GENOMIC DNA]</scope>
    <source>
        <strain evidence="6 7">QCJ3A</strain>
    </source>
</reference>
<dbReference type="RefSeq" id="WP_336203250.1">
    <property type="nucleotide sequence ID" value="NZ_JBANEI010000008.1"/>
</dbReference>
<comment type="caution">
    <text evidence="6">The sequence shown here is derived from an EMBL/GenBank/DDBJ whole genome shotgun (WGS) entry which is preliminary data.</text>
</comment>
<evidence type="ECO:0000313" key="7">
    <source>
        <dbReference type="Proteomes" id="UP001306592"/>
    </source>
</evidence>
<evidence type="ECO:0000256" key="3">
    <source>
        <dbReference type="ARBA" id="ARBA00022741"/>
    </source>
</evidence>
<dbReference type="Gene3D" id="3.40.50.300">
    <property type="entry name" value="P-loop containing nucleotide triphosphate hydrolases"/>
    <property type="match status" value="1"/>
</dbReference>
<dbReference type="PROSITE" id="PS50893">
    <property type="entry name" value="ABC_TRANSPORTER_2"/>
    <property type="match status" value="1"/>
</dbReference>
<name>A0ABU8DGL7_ERWAP</name>